<evidence type="ECO:0008006" key="5">
    <source>
        <dbReference type="Google" id="ProtNLM"/>
    </source>
</evidence>
<protein>
    <recommendedName>
        <fullName evidence="5">DUF4190 domain-containing protein</fullName>
    </recommendedName>
</protein>
<evidence type="ECO:0000313" key="3">
    <source>
        <dbReference type="EMBL" id="TQM72394.1"/>
    </source>
</evidence>
<name>A0A543IP89_9ACTN</name>
<reference evidence="3 4" key="1">
    <citation type="submission" date="2019-06" db="EMBL/GenBank/DDBJ databases">
        <title>Sequencing the genomes of 1000 actinobacteria strains.</title>
        <authorList>
            <person name="Klenk H.-P."/>
        </authorList>
    </citation>
    <scope>NUCLEOTIDE SEQUENCE [LARGE SCALE GENOMIC DNA]</scope>
    <source>
        <strain evidence="3 4">DSM 43186</strain>
    </source>
</reference>
<comment type="caution">
    <text evidence="3">The sequence shown here is derived from an EMBL/GenBank/DDBJ whole genome shotgun (WGS) entry which is preliminary data.</text>
</comment>
<evidence type="ECO:0000313" key="4">
    <source>
        <dbReference type="Proteomes" id="UP000319213"/>
    </source>
</evidence>
<organism evidence="3 4">
    <name type="scientific">Thermopolyspora flexuosa</name>
    <dbReference type="NCBI Taxonomy" id="103836"/>
    <lineage>
        <taxon>Bacteria</taxon>
        <taxon>Bacillati</taxon>
        <taxon>Actinomycetota</taxon>
        <taxon>Actinomycetes</taxon>
        <taxon>Streptosporangiales</taxon>
        <taxon>Streptosporangiaceae</taxon>
        <taxon>Thermopolyspora</taxon>
    </lineage>
</organism>
<dbReference type="Proteomes" id="UP000319213">
    <property type="component" value="Unassembled WGS sequence"/>
</dbReference>
<feature type="compositionally biased region" description="Low complexity" evidence="1">
    <location>
        <begin position="24"/>
        <end position="61"/>
    </location>
</feature>
<keyword evidence="2" id="KW-1133">Transmembrane helix</keyword>
<accession>A0A543IP89</accession>
<gene>
    <name evidence="3" type="ORF">FHX40_5021</name>
</gene>
<evidence type="ECO:0000256" key="2">
    <source>
        <dbReference type="SAM" id="Phobius"/>
    </source>
</evidence>
<evidence type="ECO:0000256" key="1">
    <source>
        <dbReference type="SAM" id="MobiDB-lite"/>
    </source>
</evidence>
<keyword evidence="2" id="KW-0812">Transmembrane</keyword>
<dbReference type="AlphaFoldDB" id="A0A543IP89"/>
<feature type="region of interest" description="Disordered" evidence="1">
    <location>
        <begin position="1"/>
        <end position="88"/>
    </location>
</feature>
<keyword evidence="2" id="KW-0472">Membrane</keyword>
<feature type="transmembrane region" description="Helical" evidence="2">
    <location>
        <begin position="176"/>
        <end position="200"/>
    </location>
</feature>
<dbReference type="RefSeq" id="WP_211350513.1">
    <property type="nucleotide sequence ID" value="NZ_BMPV01000004.1"/>
</dbReference>
<feature type="transmembrane region" description="Helical" evidence="2">
    <location>
        <begin position="130"/>
        <end position="156"/>
    </location>
</feature>
<dbReference type="EMBL" id="VFPQ01000003">
    <property type="protein sequence ID" value="TQM72394.1"/>
    <property type="molecule type" value="Genomic_DNA"/>
</dbReference>
<proteinExistence type="predicted"/>
<sequence>MSHGGYQPGSDPREWQSPGPNPYPQGSGYDQPGYGQPGYDQGYAQPGYDQGYAQPGYDQGYGQPGYGQEGYAQPGYADPGYAQPGQAAPGWQNAYDQAAYGVDQQAYGAPGYGQPYPPPPRNDGLRTHAIIALVITIVLALSCYVSLGGIAGAILSGIALSKVDTQPETARGLLRWAWVAVGINVGLIAALFVFGISLAITGA</sequence>
<keyword evidence="4" id="KW-1185">Reference proteome</keyword>